<proteinExistence type="predicted"/>
<dbReference type="SUPFAM" id="SSF54001">
    <property type="entry name" value="Cysteine proteinases"/>
    <property type="match status" value="1"/>
</dbReference>
<dbReference type="Proteomes" id="UP000054485">
    <property type="component" value="Unassembled WGS sequence"/>
</dbReference>
<organism evidence="3 4">
    <name type="scientific">Suillus luteus UH-Slu-Lm8-n1</name>
    <dbReference type="NCBI Taxonomy" id="930992"/>
    <lineage>
        <taxon>Eukaryota</taxon>
        <taxon>Fungi</taxon>
        <taxon>Dikarya</taxon>
        <taxon>Basidiomycota</taxon>
        <taxon>Agaricomycotina</taxon>
        <taxon>Agaricomycetes</taxon>
        <taxon>Agaricomycetidae</taxon>
        <taxon>Boletales</taxon>
        <taxon>Suillineae</taxon>
        <taxon>Suillaceae</taxon>
        <taxon>Suillus</taxon>
    </lineage>
</organism>
<dbReference type="GO" id="GO:0004843">
    <property type="term" value="F:cysteine-type deubiquitinase activity"/>
    <property type="evidence" value="ECO:0007669"/>
    <property type="project" value="TreeGrafter"/>
</dbReference>
<dbReference type="GO" id="GO:0016579">
    <property type="term" value="P:protein deubiquitination"/>
    <property type="evidence" value="ECO:0007669"/>
    <property type="project" value="TreeGrafter"/>
</dbReference>
<dbReference type="STRING" id="930992.A0A0D0B204"/>
<dbReference type="InterPro" id="IPR050704">
    <property type="entry name" value="Peptidase_C85-like"/>
</dbReference>
<feature type="region of interest" description="Disordered" evidence="1">
    <location>
        <begin position="49"/>
        <end position="96"/>
    </location>
</feature>
<feature type="region of interest" description="Disordered" evidence="1">
    <location>
        <begin position="1"/>
        <end position="20"/>
    </location>
</feature>
<dbReference type="AlphaFoldDB" id="A0A0D0B204"/>
<dbReference type="InParanoid" id="A0A0D0B204"/>
<dbReference type="CDD" id="cd22748">
    <property type="entry name" value="OTU_OTUD6-like"/>
    <property type="match status" value="1"/>
</dbReference>
<dbReference type="PANTHER" id="PTHR12419">
    <property type="entry name" value="OTU DOMAIN CONTAINING PROTEIN"/>
    <property type="match status" value="1"/>
</dbReference>
<dbReference type="InterPro" id="IPR038765">
    <property type="entry name" value="Papain-like_cys_pep_sf"/>
</dbReference>
<sequence length="291" mass="32294">MKKFVSPSHNSTPDQARIEDNNELVDDLLAELDSRNQTVQQESATVLREIQEHQESTVNDNARPSKKKQDSRSRHEARQARKAAALAQNQAPIDPEADARLEREAKGEEVSIKETCDKLGVQIHEIPPDGHCLFSAVADQLAILNILPPNQANYVTVRAAASNFIYTHPDDFLPFLPSAFGEDGVGATSAGFMTPQQFEQYCMTIKDTGTWGGEPEILALSRVYNVPIHVVQGGVPRIVEHNPDPSPRPFSKVVRISFHRRMYGLGEHYNSLRPKTTTISQMAGKIQSAFS</sequence>
<feature type="compositionally biased region" description="Basic and acidic residues" evidence="1">
    <location>
        <begin position="67"/>
        <end position="79"/>
    </location>
</feature>
<feature type="domain" description="OTU" evidence="2">
    <location>
        <begin position="121"/>
        <end position="275"/>
    </location>
</feature>
<dbReference type="InterPro" id="IPR003323">
    <property type="entry name" value="OTU_dom"/>
</dbReference>
<evidence type="ECO:0000313" key="3">
    <source>
        <dbReference type="EMBL" id="KIK40502.1"/>
    </source>
</evidence>
<dbReference type="FunCoup" id="A0A0D0B204">
    <property type="interactions" value="368"/>
</dbReference>
<protein>
    <recommendedName>
        <fullName evidence="2">OTU domain-containing protein</fullName>
    </recommendedName>
</protein>
<dbReference type="PANTHER" id="PTHR12419:SF10">
    <property type="entry name" value="DEUBIQUITINASE OTUD6B"/>
    <property type="match status" value="1"/>
</dbReference>
<reference evidence="3 4" key="1">
    <citation type="submission" date="2014-04" db="EMBL/GenBank/DDBJ databases">
        <authorList>
            <consortium name="DOE Joint Genome Institute"/>
            <person name="Kuo A."/>
            <person name="Ruytinx J."/>
            <person name="Rineau F."/>
            <person name="Colpaert J."/>
            <person name="Kohler A."/>
            <person name="Nagy L.G."/>
            <person name="Floudas D."/>
            <person name="Copeland A."/>
            <person name="Barry K.W."/>
            <person name="Cichocki N."/>
            <person name="Veneault-Fourrey C."/>
            <person name="LaButti K."/>
            <person name="Lindquist E.A."/>
            <person name="Lipzen A."/>
            <person name="Lundell T."/>
            <person name="Morin E."/>
            <person name="Murat C."/>
            <person name="Sun H."/>
            <person name="Tunlid A."/>
            <person name="Henrissat B."/>
            <person name="Grigoriev I.V."/>
            <person name="Hibbett D.S."/>
            <person name="Martin F."/>
            <person name="Nordberg H.P."/>
            <person name="Cantor M.N."/>
            <person name="Hua S.X."/>
        </authorList>
    </citation>
    <scope>NUCLEOTIDE SEQUENCE [LARGE SCALE GENOMIC DNA]</scope>
    <source>
        <strain evidence="3 4">UH-Slu-Lm8-n1</strain>
    </source>
</reference>
<feature type="compositionally biased region" description="Low complexity" evidence="1">
    <location>
        <begin position="82"/>
        <end position="91"/>
    </location>
</feature>
<dbReference type="EMBL" id="KN835300">
    <property type="protein sequence ID" value="KIK40502.1"/>
    <property type="molecule type" value="Genomic_DNA"/>
</dbReference>
<dbReference type="Gene3D" id="3.90.70.80">
    <property type="match status" value="1"/>
</dbReference>
<dbReference type="OrthoDB" id="415023at2759"/>
<keyword evidence="4" id="KW-1185">Reference proteome</keyword>
<dbReference type="HOGENOM" id="CLU_034963_1_0_1"/>
<evidence type="ECO:0000256" key="1">
    <source>
        <dbReference type="SAM" id="MobiDB-lite"/>
    </source>
</evidence>
<dbReference type="PROSITE" id="PS50802">
    <property type="entry name" value="OTU"/>
    <property type="match status" value="1"/>
</dbReference>
<dbReference type="Pfam" id="PF02338">
    <property type="entry name" value="OTU"/>
    <property type="match status" value="1"/>
</dbReference>
<name>A0A0D0B204_9AGAM</name>
<gene>
    <name evidence="3" type="ORF">CY34DRAFT_87209</name>
</gene>
<reference evidence="4" key="2">
    <citation type="submission" date="2015-01" db="EMBL/GenBank/DDBJ databases">
        <title>Evolutionary Origins and Diversification of the Mycorrhizal Mutualists.</title>
        <authorList>
            <consortium name="DOE Joint Genome Institute"/>
            <consortium name="Mycorrhizal Genomics Consortium"/>
            <person name="Kohler A."/>
            <person name="Kuo A."/>
            <person name="Nagy L.G."/>
            <person name="Floudas D."/>
            <person name="Copeland A."/>
            <person name="Barry K.W."/>
            <person name="Cichocki N."/>
            <person name="Veneault-Fourrey C."/>
            <person name="LaButti K."/>
            <person name="Lindquist E.A."/>
            <person name="Lipzen A."/>
            <person name="Lundell T."/>
            <person name="Morin E."/>
            <person name="Murat C."/>
            <person name="Riley R."/>
            <person name="Ohm R."/>
            <person name="Sun H."/>
            <person name="Tunlid A."/>
            <person name="Henrissat B."/>
            <person name="Grigoriev I.V."/>
            <person name="Hibbett D.S."/>
            <person name="Martin F."/>
        </authorList>
    </citation>
    <scope>NUCLEOTIDE SEQUENCE [LARGE SCALE GENOMIC DNA]</scope>
    <source>
        <strain evidence="4">UH-Slu-Lm8-n1</strain>
    </source>
</reference>
<evidence type="ECO:0000313" key="4">
    <source>
        <dbReference type="Proteomes" id="UP000054485"/>
    </source>
</evidence>
<evidence type="ECO:0000259" key="2">
    <source>
        <dbReference type="PROSITE" id="PS50802"/>
    </source>
</evidence>
<accession>A0A0D0B204</accession>